<keyword evidence="4" id="KW-0227">DNA damage</keyword>
<proteinExistence type="inferred from homology"/>
<dbReference type="PANTHER" id="PTHR12891">
    <property type="entry name" value="DNA REPAIR/TRANSCRIPTION PROTEIN MET18/MMS19"/>
    <property type="match status" value="1"/>
</dbReference>
<dbReference type="EMBL" id="MCFD01000014">
    <property type="protein sequence ID" value="ORX66826.1"/>
    <property type="molecule type" value="Genomic_DNA"/>
</dbReference>
<dbReference type="GO" id="GO:0005634">
    <property type="term" value="C:nucleus"/>
    <property type="evidence" value="ECO:0007669"/>
    <property type="project" value="UniProtKB-SubCell"/>
</dbReference>
<dbReference type="InterPro" id="IPR016024">
    <property type="entry name" value="ARM-type_fold"/>
</dbReference>
<dbReference type="GO" id="GO:0016226">
    <property type="term" value="P:iron-sulfur cluster assembly"/>
    <property type="evidence" value="ECO:0007669"/>
    <property type="project" value="UniProtKB-UniRule"/>
</dbReference>
<accession>A0A1Y1W0R1</accession>
<comment type="caution">
    <text evidence="7">The sequence shown here is derived from an EMBL/GenBank/DDBJ whole genome shotgun (WGS) entry which is preliminary data.</text>
</comment>
<feature type="domain" description="MMS19 N-terminal" evidence="6">
    <location>
        <begin position="42"/>
        <end position="290"/>
    </location>
</feature>
<dbReference type="OrthoDB" id="342900at2759"/>
<evidence type="ECO:0000256" key="1">
    <source>
        <dbReference type="ARBA" id="ARBA00004123"/>
    </source>
</evidence>
<evidence type="ECO:0000256" key="2">
    <source>
        <dbReference type="ARBA" id="ARBA00022737"/>
    </source>
</evidence>
<dbReference type="RefSeq" id="XP_040740785.1">
    <property type="nucleotide sequence ID" value="XM_040890611.1"/>
</dbReference>
<dbReference type="PANTHER" id="PTHR12891:SF0">
    <property type="entry name" value="MMS19 NUCLEOTIDE EXCISION REPAIR PROTEIN HOMOLOG"/>
    <property type="match status" value="1"/>
</dbReference>
<dbReference type="InterPro" id="IPR039920">
    <property type="entry name" value="MMS19"/>
</dbReference>
<keyword evidence="8" id="KW-1185">Reference proteome</keyword>
<comment type="similarity">
    <text evidence="4">Belongs to the MET18/MMS19 family.</text>
</comment>
<dbReference type="GeneID" id="63807259"/>
<dbReference type="AlphaFoldDB" id="A0A1Y1W0R1"/>
<dbReference type="InterPro" id="IPR029240">
    <property type="entry name" value="MMS19_N"/>
</dbReference>
<dbReference type="GO" id="GO:0097361">
    <property type="term" value="C:cytosolic [4Fe-4S] assembly targeting complex"/>
    <property type="evidence" value="ECO:0007669"/>
    <property type="project" value="UniProtKB-UniRule"/>
</dbReference>
<evidence type="ECO:0000256" key="4">
    <source>
        <dbReference type="RuleBase" id="RU367072"/>
    </source>
</evidence>
<evidence type="ECO:0000313" key="7">
    <source>
        <dbReference type="EMBL" id="ORX66826.1"/>
    </source>
</evidence>
<organism evidence="7 8">
    <name type="scientific">Linderina pennispora</name>
    <dbReference type="NCBI Taxonomy" id="61395"/>
    <lineage>
        <taxon>Eukaryota</taxon>
        <taxon>Fungi</taxon>
        <taxon>Fungi incertae sedis</taxon>
        <taxon>Zoopagomycota</taxon>
        <taxon>Kickxellomycotina</taxon>
        <taxon>Kickxellomycetes</taxon>
        <taxon>Kickxellales</taxon>
        <taxon>Kickxellaceae</taxon>
        <taxon>Linderina</taxon>
    </lineage>
</organism>
<dbReference type="STRING" id="61395.A0A1Y1W0R1"/>
<evidence type="ECO:0000256" key="3">
    <source>
        <dbReference type="ARBA" id="ARBA00023242"/>
    </source>
</evidence>
<evidence type="ECO:0000259" key="5">
    <source>
        <dbReference type="Pfam" id="PF12460"/>
    </source>
</evidence>
<dbReference type="Pfam" id="PF14500">
    <property type="entry name" value="MMS19_N"/>
    <property type="match status" value="1"/>
</dbReference>
<keyword evidence="3 4" id="KW-0539">Nucleus</keyword>
<dbReference type="GO" id="GO:0051604">
    <property type="term" value="P:protein maturation"/>
    <property type="evidence" value="ECO:0007669"/>
    <property type="project" value="UniProtKB-UniRule"/>
</dbReference>
<sequence length="908" mass="98896">MDLQRVVDAYVIGIGESQDNTELLNKLVTHISAGDTSLLELVQALGDHLASDEATRRSRGTHILSDVLGELPAAAVPARATTMLTQFFCARLGDATCVPQTLRALMALLRLPAFTSQYAIDVVSALFKEVHVQSFQQSTRSTAYSLLQTVVDGYPKAVQSIGDDFVLGFAQALDGEKDPRSLMVAFELVPRIIELVDIEKYAEDLFDNRDGDPSAISPEALKRALRACIAGSPYFGELAVKPLVSKTTATSVSAKIDAYETLAAGARVYEPSVFLPRMEALVDQIREEVFMAADEDVVRAALGTLEAVYAVISVPPASAKPCAMEEDATPLDYILKEASIQLTADEIKNPEEVGRILRAAAKSSSYNCAIVTDAILPVIAERLSSTEVLTVRRQLIDVLNHVLPPVPLDKEYSVLHMVRLKGITLLVLLPGLLTDNEAAVALTPNVNKEATHLLVQLSLARHELVSKVVLPKLIEALTADTVAASKVARLLDVLGAVAVASRSLVATIVTSICEVLITGLQPAFRVAAMTTVRKIIDATLAAKSDPELVTHLAASVMQPVAQWMLQLVGQQESVPLPLVVEFAKCEVALFSNLDAAAQEKTGEYWFDTYRSVIVDASNAQAEAKSLLPLWRFLIVAAFLGDLSHAALATENAIQRDACFEIISSVVNKTKDAKVRAQLVQTVLDKAVSADSPADPLVLLHQWIARALVTCNDRLGYDSVRWLFGLIDAKSELSTQAAEGFSVILGDHDWSVTKPTHGVFRLLFKQRFYATVLPEITARFNAATDDVTKAAFLVVLTNVIRHMPKSVLMNGIETVVPLLLSAVRPDPRRAELCLWMLDALQKSEANTVDVRRAALETLALVPEKYDIGVLHSVRHTILKVLTKTRDDHKRLVRLDAVRGYNKWLNFGDV</sequence>
<comment type="subcellular location">
    <subcellularLocation>
        <location evidence="1 4">Nucleus</location>
    </subcellularLocation>
</comment>
<name>A0A1Y1W0R1_9FUNG</name>
<comment type="function">
    <text evidence="4">Key component of the cytosolic iron-sulfur protein assembly (CIA) complex, a multiprotein complex that mediates the incorporation of iron-sulfur cluster into apoproteins specifically involved in DNA metabolism and genomic integrity. In the CIA complex, MMS19 acts as an adapter between early-acting CIA components and a subset of cellular target iron-sulfur proteins.</text>
</comment>
<reference evidence="7 8" key="1">
    <citation type="submission" date="2016-07" db="EMBL/GenBank/DDBJ databases">
        <title>Pervasive Adenine N6-methylation of Active Genes in Fungi.</title>
        <authorList>
            <consortium name="DOE Joint Genome Institute"/>
            <person name="Mondo S.J."/>
            <person name="Dannebaum R.O."/>
            <person name="Kuo R.C."/>
            <person name="Labutti K."/>
            <person name="Haridas S."/>
            <person name="Kuo A."/>
            <person name="Salamov A."/>
            <person name="Ahrendt S.R."/>
            <person name="Lipzen A."/>
            <person name="Sullivan W."/>
            <person name="Andreopoulos W.B."/>
            <person name="Clum A."/>
            <person name="Lindquist E."/>
            <person name="Daum C."/>
            <person name="Ramamoorthy G.K."/>
            <person name="Gryganskyi A."/>
            <person name="Culley D."/>
            <person name="Magnuson J.K."/>
            <person name="James T.Y."/>
            <person name="O'Malley M.A."/>
            <person name="Stajich J.E."/>
            <person name="Spatafora J.W."/>
            <person name="Visel A."/>
            <person name="Grigoriev I.V."/>
        </authorList>
    </citation>
    <scope>NUCLEOTIDE SEQUENCE [LARGE SCALE GENOMIC DNA]</scope>
    <source>
        <strain evidence="7 8">ATCC 12442</strain>
    </source>
</reference>
<keyword evidence="2" id="KW-0677">Repeat</keyword>
<dbReference type="InterPro" id="IPR024687">
    <property type="entry name" value="MMS19_C"/>
</dbReference>
<dbReference type="GO" id="GO:0006281">
    <property type="term" value="P:DNA repair"/>
    <property type="evidence" value="ECO:0007669"/>
    <property type="project" value="UniProtKB-UniRule"/>
</dbReference>
<dbReference type="Pfam" id="PF12460">
    <property type="entry name" value="MMS19_C"/>
    <property type="match status" value="1"/>
</dbReference>
<gene>
    <name evidence="7" type="ORF">DL89DRAFT_295189</name>
</gene>
<feature type="domain" description="MMS19 C-terminal" evidence="5">
    <location>
        <begin position="635"/>
        <end position="895"/>
    </location>
</feature>
<evidence type="ECO:0000313" key="8">
    <source>
        <dbReference type="Proteomes" id="UP000193922"/>
    </source>
</evidence>
<dbReference type="SUPFAM" id="SSF48371">
    <property type="entry name" value="ARM repeat"/>
    <property type="match status" value="1"/>
</dbReference>
<dbReference type="Proteomes" id="UP000193922">
    <property type="component" value="Unassembled WGS sequence"/>
</dbReference>
<evidence type="ECO:0000259" key="6">
    <source>
        <dbReference type="Pfam" id="PF14500"/>
    </source>
</evidence>
<protein>
    <recommendedName>
        <fullName evidence="4">MMS19 nucleotide excision repair protein</fullName>
    </recommendedName>
</protein>
<keyword evidence="4" id="KW-0234">DNA repair</keyword>